<evidence type="ECO:0000313" key="2">
    <source>
        <dbReference type="Proteomes" id="UP000501793"/>
    </source>
</evidence>
<dbReference type="Proteomes" id="UP000501793">
    <property type="component" value="Chromosome"/>
</dbReference>
<name>A0ACA8ZFM4_9BACL</name>
<protein>
    <submittedName>
        <fullName evidence="1">Uncharacterized protein</fullName>
    </submittedName>
</protein>
<organism evidence="1 2">
    <name type="scientific">Kyrpidia spormannii</name>
    <dbReference type="NCBI Taxonomy" id="2055160"/>
    <lineage>
        <taxon>Bacteria</taxon>
        <taxon>Bacillati</taxon>
        <taxon>Bacillota</taxon>
        <taxon>Bacilli</taxon>
        <taxon>Bacillales</taxon>
        <taxon>Alicyclobacillaceae</taxon>
        <taxon>Kyrpidia</taxon>
    </lineage>
</organism>
<sequence>MPFFVVEGAPAVDPVLWISLWSGMATPLGGLLILSLGERARRWLALCLGIAGGIMASVVGIDLLPSALRHGGRRLFGAGPGGGRFYECAAPRGGARDGRMERRFRAETPHEVGLVSRLCHRPSRPARGAGHRGR</sequence>
<proteinExistence type="predicted"/>
<evidence type="ECO:0000313" key="1">
    <source>
        <dbReference type="EMBL" id="CAB3395724.1"/>
    </source>
</evidence>
<gene>
    <name evidence="1" type="ORF">FAVT5_3530</name>
</gene>
<keyword evidence="2" id="KW-1185">Reference proteome</keyword>
<accession>A0ACA8ZFM4</accession>
<dbReference type="EMBL" id="LR792684">
    <property type="protein sequence ID" value="CAB3395724.1"/>
    <property type="molecule type" value="Genomic_DNA"/>
</dbReference>
<reference evidence="1" key="1">
    <citation type="submission" date="2020-04" db="EMBL/GenBank/DDBJ databases">
        <authorList>
            <person name="Hogendoorn C."/>
        </authorList>
    </citation>
    <scope>NUCLEOTIDE SEQUENCE</scope>
    <source>
        <strain evidence="1">FAVT5</strain>
    </source>
</reference>